<evidence type="ECO:0000259" key="1">
    <source>
        <dbReference type="SMART" id="SM01008"/>
    </source>
</evidence>
<dbReference type="SUPFAM" id="SSF54665">
    <property type="entry name" value="CO dehydrogenase molybdoprotein N-domain-like"/>
    <property type="match status" value="1"/>
</dbReference>
<dbReference type="Gene3D" id="3.30.365.10">
    <property type="entry name" value="Aldehyde oxidase/xanthine dehydrogenase, molybdopterin binding domain"/>
    <property type="match status" value="4"/>
</dbReference>
<dbReference type="Pfam" id="PF20256">
    <property type="entry name" value="MoCoBD_2"/>
    <property type="match status" value="1"/>
</dbReference>
<dbReference type="Gene3D" id="3.90.1170.50">
    <property type="entry name" value="Aldehyde oxidase/xanthine dehydrogenase, a/b hammerhead"/>
    <property type="match status" value="1"/>
</dbReference>
<dbReference type="EMBL" id="JACQRX010000342">
    <property type="protein sequence ID" value="MBI4252364.1"/>
    <property type="molecule type" value="Genomic_DNA"/>
</dbReference>
<dbReference type="GO" id="GO:0005506">
    <property type="term" value="F:iron ion binding"/>
    <property type="evidence" value="ECO:0007669"/>
    <property type="project" value="InterPro"/>
</dbReference>
<dbReference type="Proteomes" id="UP000752292">
    <property type="component" value="Unassembled WGS sequence"/>
</dbReference>
<dbReference type="Pfam" id="PF02738">
    <property type="entry name" value="MoCoBD_1"/>
    <property type="match status" value="1"/>
</dbReference>
<feature type="domain" description="Aldehyde oxidase/xanthine dehydrogenase a/b hammerhead" evidence="1">
    <location>
        <begin position="24"/>
        <end position="129"/>
    </location>
</feature>
<name>A0A932ZVS1_UNCTE</name>
<organism evidence="2 3">
    <name type="scientific">Tectimicrobiota bacterium</name>
    <dbReference type="NCBI Taxonomy" id="2528274"/>
    <lineage>
        <taxon>Bacteria</taxon>
        <taxon>Pseudomonadati</taxon>
        <taxon>Nitrospinota/Tectimicrobiota group</taxon>
        <taxon>Candidatus Tectimicrobiota</taxon>
    </lineage>
</organism>
<reference evidence="2" key="1">
    <citation type="submission" date="2020-07" db="EMBL/GenBank/DDBJ databases">
        <title>Huge and variable diversity of episymbiotic CPR bacteria and DPANN archaea in groundwater ecosystems.</title>
        <authorList>
            <person name="He C.Y."/>
            <person name="Keren R."/>
            <person name="Whittaker M."/>
            <person name="Farag I.F."/>
            <person name="Doudna J."/>
            <person name="Cate J.H.D."/>
            <person name="Banfield J.F."/>
        </authorList>
    </citation>
    <scope>NUCLEOTIDE SEQUENCE</scope>
    <source>
        <strain evidence="2">NC_groundwater_1370_Ag_S-0.2um_69_93</strain>
    </source>
</reference>
<comment type="caution">
    <text evidence="2">The sequence shown here is derived from an EMBL/GenBank/DDBJ whole genome shotgun (WGS) entry which is preliminary data.</text>
</comment>
<accession>A0A932ZVS1</accession>
<dbReference type="InterPro" id="IPR016208">
    <property type="entry name" value="Ald_Oxase/xanthine_DH-like"/>
</dbReference>
<dbReference type="SUPFAM" id="SSF56003">
    <property type="entry name" value="Molybdenum cofactor-binding domain"/>
    <property type="match status" value="1"/>
</dbReference>
<proteinExistence type="predicted"/>
<evidence type="ECO:0000313" key="3">
    <source>
        <dbReference type="Proteomes" id="UP000752292"/>
    </source>
</evidence>
<sequence>MTDRIETRVVGARLPFVDGVEKVTGATQYAADLRLPGTLTGMALRSPHSHARILRVDASRAERLPGVHAVLSRENTPPNRFGINHKDETAFCRDKVRYAGDEVAAVAAVDEETAREALALIQVEYEPLPAVTDPFAALAGGAPRVHDDIQGNVASQFLVARGEVETAFAAADARFEDEFHTHLAHQAYIEPTGCAAEWRPGDEITVWGCLQSVFLIRTFMLSPVMGIGPEKFRVIQTKPGGAFGGKLDVKAALLAAMLSRAARRPVHFLLSLHEDLISMRPRMPVHISLQSAFRKDGKLLGKRVKIVAENGAYSSLSPAIMSSVALRTDNLYRTPAVDIEARLVYTNICPTGQMRGFGNVQATFAWESHLDNVAAGLGIDPLELRLRNYVEKGDVTLHGWKIASCGVADAARYAARAISWAEKRKEGGKGRGVGLASTIHVSGNKGFAVELGPDDTEPSSADVRIREDGRIEVWTGESDLGQGSASVMAYIAAEELGLPVEDFEVPPTDTGCMPFGFGAFASRITLIGGNAVKIAAGEARKALLRAAGEVLETSPEELVVEGREVSVRGFPGRRATVKEVVRAAGGLIRGAGTWLAGGEVLDKKKYGNPSTTYSFATHAAEVEVDTETGIVTVLRVAAGHDPGRVINRLGAEGQVEGGAVQAMSFCLMEGLSPQEGRIRGANFHDYLIATSLDAPPVEHQFFETIDPHGPYGAKGLAETAINPTAAAIANAIFHATGARISTLPLTPERVLEAIEAAGPRAHEAHA</sequence>
<dbReference type="InterPro" id="IPR046867">
    <property type="entry name" value="AldOxase/xan_DH_MoCoBD2"/>
</dbReference>
<dbReference type="InterPro" id="IPR000674">
    <property type="entry name" value="Ald_Oxase/Xan_DH_a/b"/>
</dbReference>
<dbReference type="InterPro" id="IPR036856">
    <property type="entry name" value="Ald_Oxase/Xan_DH_a/b_sf"/>
</dbReference>
<dbReference type="InterPro" id="IPR037165">
    <property type="entry name" value="AldOxase/xan_DH_Mopterin-bd_sf"/>
</dbReference>
<protein>
    <submittedName>
        <fullName evidence="2">Xanthine dehydrogenase family protein molybdopterin-binding subunit</fullName>
    </submittedName>
</protein>
<evidence type="ECO:0000313" key="2">
    <source>
        <dbReference type="EMBL" id="MBI4252364.1"/>
    </source>
</evidence>
<dbReference type="GO" id="GO:0016491">
    <property type="term" value="F:oxidoreductase activity"/>
    <property type="evidence" value="ECO:0007669"/>
    <property type="project" value="InterPro"/>
</dbReference>
<dbReference type="AlphaFoldDB" id="A0A932ZVS1"/>
<dbReference type="PANTHER" id="PTHR11908">
    <property type="entry name" value="XANTHINE DEHYDROGENASE"/>
    <property type="match status" value="1"/>
</dbReference>
<gene>
    <name evidence="2" type="ORF">HY618_07880</name>
</gene>
<dbReference type="InterPro" id="IPR008274">
    <property type="entry name" value="AldOxase/xan_DH_MoCoBD1"/>
</dbReference>
<dbReference type="SMART" id="SM01008">
    <property type="entry name" value="Ald_Xan_dh_C"/>
    <property type="match status" value="1"/>
</dbReference>
<dbReference type="PANTHER" id="PTHR11908:SF157">
    <property type="entry name" value="XANTHINE DEHYDROGENASE SUBUNIT D-RELATED"/>
    <property type="match status" value="1"/>
</dbReference>
<dbReference type="Pfam" id="PF01315">
    <property type="entry name" value="Ald_Xan_dh_C"/>
    <property type="match status" value="1"/>
</dbReference>